<feature type="transmembrane region" description="Helical" evidence="13">
    <location>
        <begin position="644"/>
        <end position="666"/>
    </location>
</feature>
<feature type="transmembrane region" description="Helical" evidence="13">
    <location>
        <begin position="1468"/>
        <end position="1489"/>
    </location>
</feature>
<dbReference type="Gene3D" id="1.10.287.70">
    <property type="match status" value="4"/>
</dbReference>
<dbReference type="PANTHER" id="PTHR10037">
    <property type="entry name" value="VOLTAGE-GATED CATION CHANNEL CALCIUM AND SODIUM"/>
    <property type="match status" value="1"/>
</dbReference>
<feature type="domain" description="Ion transport" evidence="14">
    <location>
        <begin position="448"/>
        <end position="668"/>
    </location>
</feature>
<dbReference type="InterPro" id="IPR043203">
    <property type="entry name" value="VGCC_Ca_Na"/>
</dbReference>
<keyword evidence="2" id="KW-0813">Transport</keyword>
<evidence type="ECO:0000256" key="6">
    <source>
        <dbReference type="ARBA" id="ARBA00022989"/>
    </source>
</evidence>
<feature type="region of interest" description="Disordered" evidence="12">
    <location>
        <begin position="677"/>
        <end position="696"/>
    </location>
</feature>
<feature type="transmembrane region" description="Helical" evidence="13">
    <location>
        <begin position="611"/>
        <end position="632"/>
    </location>
</feature>
<evidence type="ECO:0000313" key="15">
    <source>
        <dbReference type="EMBL" id="CAD8518310.1"/>
    </source>
</evidence>
<sequence length="1637" mass="183778">MSQGASPRPLDEEGGPSPRRVEEKAVRTWFTVANDSQRWLAEHPKSLFLFDEENPFRKFCRSIARSTWFDTVIFAVIFANTVTMASLDMRDPNAQNAEGMAEAEFASTTLYAAEALVKIVDQGFWFAPDTYMDSGWNQFDFLLVCGTLVSLFESRLGTQFLALRAFRCFRPLRAMKNFRDGQLLMRTTLAAIPLLRDALIFLCWFMLVASITGTMLFGGKLNARCVEPAGWDNSTVVGSCPVKELLSRTYQVAGETMTRHVCDPRRKGYECDYDVGEICCNSNTYPQAGFLSFDNFWRSAIIVLQTITVDGWNESAKLAADASGIVRVGPYFAILVFFGGFYVLQLFTSVMIITLSHCSDKLEEQEAEAEERERLGLPPIRGTAFDLQEDKVGEFVNWLGKTSVHGFAVAKRKIGIKEKDFLAEEKPALPEPFLSYSRKLQQLCENVWFGRTVLFVIVMNTISMAANSYGMGDAYYEVLDGCELTFTIVFIVEFVIKHLAYGPEWYWSNRWNIIDGIIVISGVLELSMGSGADGVALLRMLRVMRILAGLKGLRQYRAFQTVFRAVINGVVRIGSFCLVFFLFITVFAILGMQLFGGSGDMNMHRSHFDNFGTAVMTLFIMCTGENTFSVGWDLMQATGESSSVIYVIVWSLVSTSLLALVLGVLIEAASKPIQEELEGGGPGGAGFGPDSTRTKSGKLVEIRGEETALTMLTSSKTRQALEAIEELRKKGVDEATIEKSDEMRALNRLREEVRAEVAAVRIWLFETGMDLQVRKSTIPMPSSPASMLRRQREIELENQAKVQELSDGFSHEELHEARERLVTTTGHKKLADVPENVVQKEAAIKFSIGNTQSTVSSVEEMLERKRKRREQILKEEAAAREEDPVVRRERLFRERCVQCGIEVDKPDSWNTARAKCLSIVDQRWFQGTVLVLIVISACLLAPQCDADWPTPGSKTETAMEAIDISFTAAFLIEMVLKLVALTVYSGPNAYIKDYWNCLDGFIVTMSIVTLLLDLISGGSTGGVLKVFRVLRVLRPLRVIKNVPSLKLVIDATFVSMPAIMTVCGMGLLCFLVLGVLGMQLFKGTFYSCTYPGGNPGGTKDSCEALGGEWRNAPFHFDNIGQAIISIFILSTGDNWQDLMWEGVDSVGEEKEPVYNNRRVNALFYVVVVIITFFFWLNLFVSALVDNFSQVASSIQGDDESTSGYCYSESQRKWLLALKAGLDAAKESWRDIEESTVGLVRRVCLRTRKWKYWELFVTLFITANAIQMCFFRVGVSEEEQNVMDTLGIVFCCLYVAETVVNIIAMTWPVYWDENWHKLDFVVTVSGVIELATSFTGESSFLTVFRTARFFRLFKVLKSSPGLRSLVDTFLTALPSMLNIFGLMLLLMHIYACLGCTLYGKIDPPYEGDGLTPYTNFQNWGNAMWLLFVTLSGNWATAFHDVFWSCQNMEQDPVTGAYGSCPYRVSAVPYFFSFVIFGICLLCNLFVAILLERFDYASTMEGVYDDRNPFDTLFRLNVIRQFVFKIRNRMRLVRALKANKKIDTDGLEFHEINLIIQKELARQRENGANRIEGPKKESSMARLSTYLQGKGLVSTRTLSIFVDNIGEKKPGMFSQAASRLGLSGSWTKKKDQTSPNSPK</sequence>
<evidence type="ECO:0000256" key="4">
    <source>
        <dbReference type="ARBA" id="ARBA00022737"/>
    </source>
</evidence>
<feature type="domain" description="Ion transport" evidence="14">
    <location>
        <begin position="923"/>
        <end position="1191"/>
    </location>
</feature>
<feature type="domain" description="Ion transport" evidence="14">
    <location>
        <begin position="67"/>
        <end position="360"/>
    </location>
</feature>
<keyword evidence="9" id="KW-0325">Glycoprotein</keyword>
<evidence type="ECO:0000256" key="3">
    <source>
        <dbReference type="ARBA" id="ARBA00022692"/>
    </source>
</evidence>
<dbReference type="FunFam" id="1.10.287.70:FF:000117">
    <property type="entry name" value="Voltage-gated Ca2+ channel, alpha subunit"/>
    <property type="match status" value="1"/>
</dbReference>
<comment type="subcellular location">
    <subcellularLocation>
        <location evidence="1">Membrane</location>
        <topology evidence="1">Multi-pass membrane protein</topology>
    </subcellularLocation>
</comment>
<evidence type="ECO:0000256" key="5">
    <source>
        <dbReference type="ARBA" id="ARBA00022882"/>
    </source>
</evidence>
<dbReference type="Gene3D" id="1.20.120.350">
    <property type="entry name" value="Voltage-gated potassium channels. Chain C"/>
    <property type="match status" value="4"/>
</dbReference>
<dbReference type="PANTHER" id="PTHR10037:SF62">
    <property type="entry name" value="SODIUM CHANNEL PROTEIN 60E"/>
    <property type="match status" value="1"/>
</dbReference>
<keyword evidence="6 13" id="KW-1133">Transmembrane helix</keyword>
<evidence type="ECO:0000256" key="12">
    <source>
        <dbReference type="SAM" id="MobiDB-lite"/>
    </source>
</evidence>
<dbReference type="FunFam" id="1.20.120.350:FF:000009">
    <property type="entry name" value="Voltage-dependent T-type calcium channel subunit alpha"/>
    <property type="match status" value="1"/>
</dbReference>
<reference evidence="15" key="1">
    <citation type="submission" date="2021-01" db="EMBL/GenBank/DDBJ databases">
        <authorList>
            <person name="Corre E."/>
            <person name="Pelletier E."/>
            <person name="Niang G."/>
            <person name="Scheremetjew M."/>
            <person name="Finn R."/>
            <person name="Kale V."/>
            <person name="Holt S."/>
            <person name="Cochrane G."/>
            <person name="Meng A."/>
            <person name="Brown T."/>
            <person name="Cohen L."/>
        </authorList>
    </citation>
    <scope>NUCLEOTIDE SEQUENCE</scope>
    <source>
        <strain evidence="15">CCMP1723</strain>
    </source>
</reference>
<feature type="transmembrane region" description="Helical" evidence="13">
    <location>
        <begin position="1251"/>
        <end position="1273"/>
    </location>
</feature>
<evidence type="ECO:0000256" key="13">
    <source>
        <dbReference type="SAM" id="Phobius"/>
    </source>
</evidence>
<feature type="transmembrane region" description="Helical" evidence="13">
    <location>
        <begin position="1161"/>
        <end position="1184"/>
    </location>
</feature>
<keyword evidence="5" id="KW-0851">Voltage-gated channel</keyword>
<protein>
    <recommendedName>
        <fullName evidence="14">Ion transport domain-containing protein</fullName>
    </recommendedName>
</protein>
<feature type="transmembrane region" description="Helical" evidence="13">
    <location>
        <begin position="1047"/>
        <end position="1076"/>
    </location>
</feature>
<dbReference type="GO" id="GO:0005248">
    <property type="term" value="F:voltage-gated sodium channel activity"/>
    <property type="evidence" value="ECO:0007669"/>
    <property type="project" value="TreeGrafter"/>
</dbReference>
<feature type="transmembrane region" description="Helical" evidence="13">
    <location>
        <begin position="1001"/>
        <end position="1027"/>
    </location>
</feature>
<evidence type="ECO:0000259" key="14">
    <source>
        <dbReference type="Pfam" id="PF00520"/>
    </source>
</evidence>
<keyword evidence="10" id="KW-0407">Ion channel</keyword>
<feature type="transmembrane region" description="Helical" evidence="13">
    <location>
        <begin position="562"/>
        <end position="591"/>
    </location>
</feature>
<feature type="domain" description="Ion transport" evidence="14">
    <location>
        <begin position="1249"/>
        <end position="1495"/>
    </location>
</feature>
<evidence type="ECO:0000256" key="9">
    <source>
        <dbReference type="ARBA" id="ARBA00023180"/>
    </source>
</evidence>
<dbReference type="InterPro" id="IPR027359">
    <property type="entry name" value="Volt_channel_dom_sf"/>
</dbReference>
<gene>
    <name evidence="15" type="ORF">MCOM1403_LOCUS5736</name>
</gene>
<feature type="transmembrane region" description="Helical" evidence="13">
    <location>
        <begin position="331"/>
        <end position="355"/>
    </location>
</feature>
<dbReference type="EMBL" id="HBEQ01007219">
    <property type="protein sequence ID" value="CAD8518310.1"/>
    <property type="molecule type" value="Transcribed_RNA"/>
</dbReference>
<proteinExistence type="predicted"/>
<feature type="transmembrane region" description="Helical" evidence="13">
    <location>
        <begin position="1285"/>
        <end position="1309"/>
    </location>
</feature>
<evidence type="ECO:0000256" key="7">
    <source>
        <dbReference type="ARBA" id="ARBA00023065"/>
    </source>
</evidence>
<feature type="coiled-coil region" evidence="11">
    <location>
        <begin position="855"/>
        <end position="882"/>
    </location>
</feature>
<organism evidence="15">
    <name type="scientific">Micromonas pusilla</name>
    <name type="common">Picoplanktonic green alga</name>
    <name type="synonym">Chromulina pusilla</name>
    <dbReference type="NCBI Taxonomy" id="38833"/>
    <lineage>
        <taxon>Eukaryota</taxon>
        <taxon>Viridiplantae</taxon>
        <taxon>Chlorophyta</taxon>
        <taxon>Mamiellophyceae</taxon>
        <taxon>Mamiellales</taxon>
        <taxon>Mamiellaceae</taxon>
        <taxon>Micromonas</taxon>
    </lineage>
</organism>
<dbReference type="SUPFAM" id="SSF81324">
    <property type="entry name" value="Voltage-gated potassium channels"/>
    <property type="match status" value="4"/>
</dbReference>
<evidence type="ECO:0000256" key="2">
    <source>
        <dbReference type="ARBA" id="ARBA00022448"/>
    </source>
</evidence>
<keyword evidence="4" id="KW-0677">Repeat</keyword>
<feature type="transmembrane region" description="Helical" evidence="13">
    <location>
        <begin position="513"/>
        <end position="541"/>
    </location>
</feature>
<feature type="region of interest" description="Disordered" evidence="12">
    <location>
        <begin position="1"/>
        <end position="22"/>
    </location>
</feature>
<dbReference type="Pfam" id="PF00520">
    <property type="entry name" value="Ion_trans"/>
    <property type="match status" value="4"/>
</dbReference>
<name>A0A7S0NKG6_MICPS</name>
<feature type="transmembrane region" description="Helical" evidence="13">
    <location>
        <begin position="448"/>
        <end position="466"/>
    </location>
</feature>
<dbReference type="InterPro" id="IPR005821">
    <property type="entry name" value="Ion_trans_dom"/>
</dbReference>
<feature type="transmembrane region" description="Helical" evidence="13">
    <location>
        <begin position="1378"/>
        <end position="1398"/>
    </location>
</feature>
<evidence type="ECO:0000256" key="8">
    <source>
        <dbReference type="ARBA" id="ARBA00023136"/>
    </source>
</evidence>
<keyword evidence="11" id="KW-0175">Coiled coil</keyword>
<accession>A0A7S0NKG6</accession>
<evidence type="ECO:0000256" key="11">
    <source>
        <dbReference type="SAM" id="Coils"/>
    </source>
</evidence>
<keyword evidence="3 13" id="KW-0812">Transmembrane</keyword>
<feature type="transmembrane region" description="Helical" evidence="13">
    <location>
        <begin position="961"/>
        <end position="981"/>
    </location>
</feature>
<evidence type="ECO:0000256" key="10">
    <source>
        <dbReference type="ARBA" id="ARBA00023303"/>
    </source>
</evidence>
<dbReference type="GO" id="GO:0001518">
    <property type="term" value="C:voltage-gated sodium channel complex"/>
    <property type="evidence" value="ECO:0007669"/>
    <property type="project" value="TreeGrafter"/>
</dbReference>
<evidence type="ECO:0000256" key="1">
    <source>
        <dbReference type="ARBA" id="ARBA00004141"/>
    </source>
</evidence>
<keyword evidence="8 13" id="KW-0472">Membrane</keyword>
<keyword evidence="7" id="KW-0406">Ion transport</keyword>